<feature type="compositionally biased region" description="Basic and acidic residues" evidence="1">
    <location>
        <begin position="156"/>
        <end position="172"/>
    </location>
</feature>
<evidence type="ECO:0000256" key="1">
    <source>
        <dbReference type="SAM" id="MobiDB-lite"/>
    </source>
</evidence>
<dbReference type="EMBL" id="JAPDDS010000008">
    <property type="protein sequence ID" value="MCW1886047.1"/>
    <property type="molecule type" value="Genomic_DNA"/>
</dbReference>
<protein>
    <submittedName>
        <fullName evidence="2">Uncharacterized protein</fullName>
    </submittedName>
</protein>
<evidence type="ECO:0000313" key="2">
    <source>
        <dbReference type="EMBL" id="MCW1886047.1"/>
    </source>
</evidence>
<sequence>MNLSLLSGLLICIGGLVTRTSDTVKDSAGKLAAAEKSESIRRLLAADLAALPATSEGALECSSSADAWSLDLRLPSREGGWKDVRYRWKQEKGTLVRSLREGRETTSNVVGTGFSSISSHWLKRAAQDREDAPQSWSRAEAPALLHLELATSRLREEGRRDRLEKSRGETSDFRFLMPVGGGPAER</sequence>
<feature type="region of interest" description="Disordered" evidence="1">
    <location>
        <begin position="156"/>
        <end position="186"/>
    </location>
</feature>
<proteinExistence type="predicted"/>
<reference evidence="2 3" key="1">
    <citation type="submission" date="2022-10" db="EMBL/GenBank/DDBJ databases">
        <title>Luteolibacter flavescens strain MCCC 1K03193, whole genome shotgun sequencing project.</title>
        <authorList>
            <person name="Zhao G."/>
            <person name="Shen L."/>
        </authorList>
    </citation>
    <scope>NUCLEOTIDE SEQUENCE [LARGE SCALE GENOMIC DNA]</scope>
    <source>
        <strain evidence="2 3">MCCC 1K03193</strain>
    </source>
</reference>
<gene>
    <name evidence="2" type="ORF">OKA04_15015</name>
</gene>
<name>A0ABT3FR35_9BACT</name>
<dbReference type="Proteomes" id="UP001207930">
    <property type="component" value="Unassembled WGS sequence"/>
</dbReference>
<evidence type="ECO:0000313" key="3">
    <source>
        <dbReference type="Proteomes" id="UP001207930"/>
    </source>
</evidence>
<accession>A0ABT3FR35</accession>
<comment type="caution">
    <text evidence="2">The sequence shown here is derived from an EMBL/GenBank/DDBJ whole genome shotgun (WGS) entry which is preliminary data.</text>
</comment>
<keyword evidence="3" id="KW-1185">Reference proteome</keyword>
<organism evidence="2 3">
    <name type="scientific">Luteolibacter flavescens</name>
    <dbReference type="NCBI Taxonomy" id="1859460"/>
    <lineage>
        <taxon>Bacteria</taxon>
        <taxon>Pseudomonadati</taxon>
        <taxon>Verrucomicrobiota</taxon>
        <taxon>Verrucomicrobiia</taxon>
        <taxon>Verrucomicrobiales</taxon>
        <taxon>Verrucomicrobiaceae</taxon>
        <taxon>Luteolibacter</taxon>
    </lineage>
</organism>